<sequence length="258" mass="27884">MTRRHLSFTVGDDACLATLDEGPRPVGLLIVGGGNEIRSGPAGIQAALATRIAARGFPVFRYDRRGIGDSEGENRGYRGAGDDLATALAAFRTEAPSVERIVAYGNCDAASLLMLEGGGGADALALANPWTFEDDEAPETNPQTLRAHYRRRLKSGSAIKRVLRGEVKFGAVVKSLLAMLRPAPKPSGLVDDLRTGLARFEGPVSILIAGRDRTGQQFRGSWPKFDRRIAVCDDASHAFIEPKSLEWLEERLAKLLEE</sequence>
<gene>
    <name evidence="2" type="ORF">GCM10010923_13760</name>
</gene>
<keyword evidence="3" id="KW-1185">Reference proteome</keyword>
<dbReference type="InterPro" id="IPR029058">
    <property type="entry name" value="AB_hydrolase_fold"/>
</dbReference>
<dbReference type="EMBL" id="BMID01000001">
    <property type="protein sequence ID" value="GGA05267.1"/>
    <property type="molecule type" value="Genomic_DNA"/>
</dbReference>
<protein>
    <submittedName>
        <fullName evidence="2">Hydrolase 1, exosortase A system-associated</fullName>
    </submittedName>
</protein>
<name>A0ABQ1FAT5_9SPHN</name>
<evidence type="ECO:0000313" key="2">
    <source>
        <dbReference type="EMBL" id="GGA05267.1"/>
    </source>
</evidence>
<keyword evidence="2" id="KW-0378">Hydrolase</keyword>
<dbReference type="Gene3D" id="3.40.50.1820">
    <property type="entry name" value="alpha/beta hydrolase"/>
    <property type="match status" value="1"/>
</dbReference>
<evidence type="ECO:0000313" key="3">
    <source>
        <dbReference type="Proteomes" id="UP000603317"/>
    </source>
</evidence>
<dbReference type="SUPFAM" id="SSF53474">
    <property type="entry name" value="alpha/beta-Hydrolases"/>
    <property type="match status" value="1"/>
</dbReference>
<dbReference type="Pfam" id="PF12697">
    <property type="entry name" value="Abhydrolase_6"/>
    <property type="match status" value="1"/>
</dbReference>
<evidence type="ECO:0000259" key="1">
    <source>
        <dbReference type="Pfam" id="PF12697"/>
    </source>
</evidence>
<comment type="caution">
    <text evidence="2">The sequence shown here is derived from an EMBL/GenBank/DDBJ whole genome shotgun (WGS) entry which is preliminary data.</text>
</comment>
<organism evidence="2 3">
    <name type="scientific">Blastomonas marina</name>
    <dbReference type="NCBI Taxonomy" id="1867408"/>
    <lineage>
        <taxon>Bacteria</taxon>
        <taxon>Pseudomonadati</taxon>
        <taxon>Pseudomonadota</taxon>
        <taxon>Alphaproteobacteria</taxon>
        <taxon>Sphingomonadales</taxon>
        <taxon>Sphingomonadaceae</taxon>
        <taxon>Blastomonas</taxon>
    </lineage>
</organism>
<dbReference type="NCBIfam" id="TIGR03100">
    <property type="entry name" value="hydr1_PEP"/>
    <property type="match status" value="1"/>
</dbReference>
<dbReference type="GO" id="GO:0016787">
    <property type="term" value="F:hydrolase activity"/>
    <property type="evidence" value="ECO:0007669"/>
    <property type="project" value="UniProtKB-KW"/>
</dbReference>
<dbReference type="Proteomes" id="UP000603317">
    <property type="component" value="Unassembled WGS sequence"/>
</dbReference>
<accession>A0ABQ1FAT5</accession>
<proteinExistence type="predicted"/>
<reference evidence="3" key="1">
    <citation type="journal article" date="2019" name="Int. J. Syst. Evol. Microbiol.">
        <title>The Global Catalogue of Microorganisms (GCM) 10K type strain sequencing project: providing services to taxonomists for standard genome sequencing and annotation.</title>
        <authorList>
            <consortium name="The Broad Institute Genomics Platform"/>
            <consortium name="The Broad Institute Genome Sequencing Center for Infectious Disease"/>
            <person name="Wu L."/>
            <person name="Ma J."/>
        </authorList>
    </citation>
    <scope>NUCLEOTIDE SEQUENCE [LARGE SCALE GENOMIC DNA]</scope>
    <source>
        <strain evidence="3">CGMCC 1.15297</strain>
    </source>
</reference>
<dbReference type="InterPro" id="IPR000073">
    <property type="entry name" value="AB_hydrolase_1"/>
</dbReference>
<dbReference type="InterPro" id="IPR017531">
    <property type="entry name" value="Hydrolase-1_PEP"/>
</dbReference>
<dbReference type="RefSeq" id="WP_188641998.1">
    <property type="nucleotide sequence ID" value="NZ_BMID01000001.1"/>
</dbReference>
<feature type="domain" description="AB hydrolase-1" evidence="1">
    <location>
        <begin position="50"/>
        <end position="241"/>
    </location>
</feature>